<comment type="similarity">
    <text evidence="2 9">Belongs to the mitochondrial carrier (TC 2.A.29) family.</text>
</comment>
<keyword evidence="6" id="KW-1133">Transmembrane helix</keyword>
<keyword evidence="3 9" id="KW-0813">Transport</keyword>
<comment type="caution">
    <text evidence="10">The sequence shown here is derived from an EMBL/GenBank/DDBJ whole genome shotgun (WGS) entry which is preliminary data.</text>
</comment>
<keyword evidence="7 8" id="KW-0472">Membrane</keyword>
<keyword evidence="11" id="KW-1185">Reference proteome</keyword>
<dbReference type="FunCoup" id="G4TC08">
    <property type="interactions" value="348"/>
</dbReference>
<dbReference type="InterPro" id="IPR018108">
    <property type="entry name" value="MCP_transmembrane"/>
</dbReference>
<dbReference type="Pfam" id="PF00153">
    <property type="entry name" value="Mito_carr"/>
    <property type="match status" value="3"/>
</dbReference>
<feature type="repeat" description="Solcar" evidence="8">
    <location>
        <begin position="225"/>
        <end position="310"/>
    </location>
</feature>
<dbReference type="Proteomes" id="UP000007148">
    <property type="component" value="Unassembled WGS sequence"/>
</dbReference>
<evidence type="ECO:0000256" key="1">
    <source>
        <dbReference type="ARBA" id="ARBA00004141"/>
    </source>
</evidence>
<dbReference type="STRING" id="1109443.G4TC08"/>
<dbReference type="PANTHER" id="PTHR45683">
    <property type="entry name" value="MITOCHONDRIAL NICOTINAMIDE ADENINE DINUCLEOTIDE TRANSPORTER 1-RELATED-RELATED"/>
    <property type="match status" value="1"/>
</dbReference>
<dbReference type="GO" id="GO:0016020">
    <property type="term" value="C:membrane"/>
    <property type="evidence" value="ECO:0007669"/>
    <property type="project" value="UniProtKB-SubCell"/>
</dbReference>
<evidence type="ECO:0000256" key="3">
    <source>
        <dbReference type="ARBA" id="ARBA00022448"/>
    </source>
</evidence>
<sequence>MSQSHSKNARSFFPTPALDHAAAGIGAGTVAVLCMHPLDLIKVKFQVATTKQTTRGIGKQIYTSLKDIWMERGIRGLYRGVGANMAGNAASWGLYFWFYTQFKTLRPPVEGKVNSASNYLIASAEASAVTALLTNPIWVVKVRLFTTNEDSPNAYKGLFDGLRRVWNSEGIRGLYRGTSLALFGVSNGSLQFMTYEMMKNWGYARKKKQMEAKGEAWSSEIDKLPNAYYTLFSGASKLFALTATYPYQVVRARIQNDATSSLYPNIRSCVRITWREEGAKGFYRGLGTNLVRVLPGTCITLVVYENIAWILRRQAANRDARLPATTGA</sequence>
<dbReference type="OrthoDB" id="428293at2759"/>
<dbReference type="InParanoid" id="G4TC08"/>
<evidence type="ECO:0000256" key="8">
    <source>
        <dbReference type="PROSITE-ProRule" id="PRU00282"/>
    </source>
</evidence>
<dbReference type="SUPFAM" id="SSF103506">
    <property type="entry name" value="Mitochondrial carrier"/>
    <property type="match status" value="1"/>
</dbReference>
<comment type="subcellular location">
    <subcellularLocation>
        <location evidence="1">Membrane</location>
        <topology evidence="1">Multi-pass membrane protein</topology>
    </subcellularLocation>
</comment>
<feature type="repeat" description="Solcar" evidence="8">
    <location>
        <begin position="114"/>
        <end position="201"/>
    </location>
</feature>
<evidence type="ECO:0000256" key="7">
    <source>
        <dbReference type="ARBA" id="ARBA00023136"/>
    </source>
</evidence>
<dbReference type="InterPro" id="IPR023395">
    <property type="entry name" value="MCP_dom_sf"/>
</dbReference>
<dbReference type="eggNOG" id="KOG0764">
    <property type="taxonomic scope" value="Eukaryota"/>
</dbReference>
<evidence type="ECO:0000256" key="6">
    <source>
        <dbReference type="ARBA" id="ARBA00022989"/>
    </source>
</evidence>
<dbReference type="HOGENOM" id="CLU_015166_6_4_1"/>
<evidence type="ECO:0000256" key="4">
    <source>
        <dbReference type="ARBA" id="ARBA00022692"/>
    </source>
</evidence>
<dbReference type="InterPro" id="IPR044712">
    <property type="entry name" value="SLC25A32-like"/>
</dbReference>
<protein>
    <submittedName>
        <fullName evidence="10">Related to FAD carrier protein FLX1</fullName>
    </submittedName>
</protein>
<evidence type="ECO:0000256" key="2">
    <source>
        <dbReference type="ARBA" id="ARBA00006375"/>
    </source>
</evidence>
<keyword evidence="5" id="KW-0677">Repeat</keyword>
<evidence type="ECO:0000313" key="11">
    <source>
        <dbReference type="Proteomes" id="UP000007148"/>
    </source>
</evidence>
<accession>G4TC08</accession>
<evidence type="ECO:0000256" key="9">
    <source>
        <dbReference type="RuleBase" id="RU000488"/>
    </source>
</evidence>
<name>G4TC08_SERID</name>
<proteinExistence type="inferred from homology"/>
<dbReference type="GO" id="GO:0055085">
    <property type="term" value="P:transmembrane transport"/>
    <property type="evidence" value="ECO:0007669"/>
    <property type="project" value="InterPro"/>
</dbReference>
<dbReference type="EMBL" id="CAFZ01000041">
    <property type="protein sequence ID" value="CCA68840.1"/>
    <property type="molecule type" value="Genomic_DNA"/>
</dbReference>
<evidence type="ECO:0000256" key="5">
    <source>
        <dbReference type="ARBA" id="ARBA00022737"/>
    </source>
</evidence>
<dbReference type="PROSITE" id="PS50920">
    <property type="entry name" value="SOLCAR"/>
    <property type="match status" value="3"/>
</dbReference>
<evidence type="ECO:0000313" key="10">
    <source>
        <dbReference type="EMBL" id="CCA68840.1"/>
    </source>
</evidence>
<keyword evidence="4 8" id="KW-0812">Transmembrane</keyword>
<organism evidence="10 11">
    <name type="scientific">Serendipita indica (strain DSM 11827)</name>
    <name type="common">Root endophyte fungus</name>
    <name type="synonym">Piriformospora indica</name>
    <dbReference type="NCBI Taxonomy" id="1109443"/>
    <lineage>
        <taxon>Eukaryota</taxon>
        <taxon>Fungi</taxon>
        <taxon>Dikarya</taxon>
        <taxon>Basidiomycota</taxon>
        <taxon>Agaricomycotina</taxon>
        <taxon>Agaricomycetes</taxon>
        <taxon>Sebacinales</taxon>
        <taxon>Serendipitaceae</taxon>
        <taxon>Serendipita</taxon>
    </lineage>
</organism>
<dbReference type="AlphaFoldDB" id="G4TC08"/>
<reference evidence="10 11" key="1">
    <citation type="journal article" date="2011" name="PLoS Pathog.">
        <title>Endophytic Life Strategies Decoded by Genome and Transcriptome Analyses of the Mutualistic Root Symbiont Piriformospora indica.</title>
        <authorList>
            <person name="Zuccaro A."/>
            <person name="Lahrmann U."/>
            <person name="Guldener U."/>
            <person name="Langen G."/>
            <person name="Pfiffi S."/>
            <person name="Biedenkopf D."/>
            <person name="Wong P."/>
            <person name="Samans B."/>
            <person name="Grimm C."/>
            <person name="Basiewicz M."/>
            <person name="Murat C."/>
            <person name="Martin F."/>
            <person name="Kogel K.H."/>
        </authorList>
    </citation>
    <scope>NUCLEOTIDE SEQUENCE [LARGE SCALE GENOMIC DNA]</scope>
    <source>
        <strain evidence="10 11">DSM 11827</strain>
    </source>
</reference>
<feature type="repeat" description="Solcar" evidence="8">
    <location>
        <begin position="15"/>
        <end position="105"/>
    </location>
</feature>
<gene>
    <name evidence="10" type="ORF">PIIN_02701</name>
</gene>
<dbReference type="Gene3D" id="1.50.40.10">
    <property type="entry name" value="Mitochondrial carrier domain"/>
    <property type="match status" value="2"/>
</dbReference>
<dbReference type="OMA" id="TTVWKHE"/>
<dbReference type="GO" id="GO:0006862">
    <property type="term" value="P:nucleotide transport"/>
    <property type="evidence" value="ECO:0007669"/>
    <property type="project" value="InterPro"/>
</dbReference>